<protein>
    <recommendedName>
        <fullName evidence="1">SnoaL-like domain-containing protein</fullName>
    </recommendedName>
</protein>
<dbReference type="InterPro" id="IPR037401">
    <property type="entry name" value="SnoaL-like"/>
</dbReference>
<organism evidence="2">
    <name type="scientific">marine metagenome</name>
    <dbReference type="NCBI Taxonomy" id="408172"/>
    <lineage>
        <taxon>unclassified sequences</taxon>
        <taxon>metagenomes</taxon>
        <taxon>ecological metagenomes</taxon>
    </lineage>
</organism>
<evidence type="ECO:0000313" key="2">
    <source>
        <dbReference type="EMBL" id="SVB86454.1"/>
    </source>
</evidence>
<dbReference type="CDD" id="cd00531">
    <property type="entry name" value="NTF2_like"/>
    <property type="match status" value="1"/>
</dbReference>
<sequence>MKVQISLISLISVYLILFSNNISSAVFGSYENNQKPFIERLSVLYASAVDGRDFEELREVFDDSAVLEGPGFQFTGIEEIISGMEGLRQFDRTQHFVMNQNLRIDNMNAVNEVYTIAYHFYKKDEKEHRLDWGIKYTDSLKRVKGKWKILNRKLSLIWQKDEQI</sequence>
<dbReference type="Pfam" id="PF13577">
    <property type="entry name" value="SnoaL_4"/>
    <property type="match status" value="1"/>
</dbReference>
<feature type="domain" description="SnoaL-like" evidence="1">
    <location>
        <begin position="38"/>
        <end position="153"/>
    </location>
</feature>
<dbReference type="AlphaFoldDB" id="A0A382HGK7"/>
<proteinExistence type="predicted"/>
<dbReference type="SUPFAM" id="SSF54427">
    <property type="entry name" value="NTF2-like"/>
    <property type="match status" value="1"/>
</dbReference>
<dbReference type="EMBL" id="UINC01061168">
    <property type="protein sequence ID" value="SVB86454.1"/>
    <property type="molecule type" value="Genomic_DNA"/>
</dbReference>
<gene>
    <name evidence="2" type="ORF">METZ01_LOCUS239308</name>
</gene>
<name>A0A382HGK7_9ZZZZ</name>
<reference evidence="2" key="1">
    <citation type="submission" date="2018-05" db="EMBL/GenBank/DDBJ databases">
        <authorList>
            <person name="Lanie J.A."/>
            <person name="Ng W.-L."/>
            <person name="Kazmierczak K.M."/>
            <person name="Andrzejewski T.M."/>
            <person name="Davidsen T.M."/>
            <person name="Wayne K.J."/>
            <person name="Tettelin H."/>
            <person name="Glass J.I."/>
            <person name="Rusch D."/>
            <person name="Podicherti R."/>
            <person name="Tsui H.-C.T."/>
            <person name="Winkler M.E."/>
        </authorList>
    </citation>
    <scope>NUCLEOTIDE SEQUENCE</scope>
</reference>
<dbReference type="InterPro" id="IPR032710">
    <property type="entry name" value="NTF2-like_dom_sf"/>
</dbReference>
<evidence type="ECO:0000259" key="1">
    <source>
        <dbReference type="Pfam" id="PF13577"/>
    </source>
</evidence>
<dbReference type="Gene3D" id="3.10.450.50">
    <property type="match status" value="1"/>
</dbReference>
<accession>A0A382HGK7</accession>